<feature type="compositionally biased region" description="Basic and acidic residues" evidence="1">
    <location>
        <begin position="103"/>
        <end position="112"/>
    </location>
</feature>
<feature type="region of interest" description="Disordered" evidence="1">
    <location>
        <begin position="97"/>
        <end position="159"/>
    </location>
</feature>
<evidence type="ECO:0000313" key="2">
    <source>
        <dbReference type="EMBL" id="GMI29454.1"/>
    </source>
</evidence>
<gene>
    <name evidence="2" type="ORF">TeGR_g13095</name>
</gene>
<reference evidence="2 3" key="1">
    <citation type="journal article" date="2023" name="Commun. Biol.">
        <title>Genome analysis of Parmales, the sister group of diatoms, reveals the evolutionary specialization of diatoms from phago-mixotrophs to photoautotrophs.</title>
        <authorList>
            <person name="Ban H."/>
            <person name="Sato S."/>
            <person name="Yoshikawa S."/>
            <person name="Yamada K."/>
            <person name="Nakamura Y."/>
            <person name="Ichinomiya M."/>
            <person name="Sato N."/>
            <person name="Blanc-Mathieu R."/>
            <person name="Endo H."/>
            <person name="Kuwata A."/>
            <person name="Ogata H."/>
        </authorList>
    </citation>
    <scope>NUCLEOTIDE SEQUENCE [LARGE SCALE GENOMIC DNA]</scope>
</reference>
<dbReference type="Proteomes" id="UP001165060">
    <property type="component" value="Unassembled WGS sequence"/>
</dbReference>
<evidence type="ECO:0000313" key="3">
    <source>
        <dbReference type="Proteomes" id="UP001165060"/>
    </source>
</evidence>
<feature type="compositionally biased region" description="Basic residues" evidence="1">
    <location>
        <begin position="113"/>
        <end position="128"/>
    </location>
</feature>
<protein>
    <submittedName>
        <fullName evidence="2">Uncharacterized protein</fullName>
    </submittedName>
</protein>
<sequence length="186" mass="19260">MTSSSPPLSEDQCILDLERLMLSDDDATASSAESELRAQVRGEQVLSELDNAHSDARPSKPVRCASGSAGSVSDMSSGGEELRGILTPTGARAAAVGNGALRPEAEDAENVKPRRNRVRGEKKGKKGRKEPLSLGMGAGFMSPTLLKGNAKEGFPRGMTAGQAGRVEGLMSPASRANKGVLASILG</sequence>
<evidence type="ECO:0000256" key="1">
    <source>
        <dbReference type="SAM" id="MobiDB-lite"/>
    </source>
</evidence>
<accession>A0ABQ6MPH3</accession>
<comment type="caution">
    <text evidence="2">The sequence shown here is derived from an EMBL/GenBank/DDBJ whole genome shotgun (WGS) entry which is preliminary data.</text>
</comment>
<feature type="compositionally biased region" description="Low complexity" evidence="1">
    <location>
        <begin position="66"/>
        <end position="79"/>
    </location>
</feature>
<keyword evidence="3" id="KW-1185">Reference proteome</keyword>
<organism evidence="2 3">
    <name type="scientific">Tetraparma gracilis</name>
    <dbReference type="NCBI Taxonomy" id="2962635"/>
    <lineage>
        <taxon>Eukaryota</taxon>
        <taxon>Sar</taxon>
        <taxon>Stramenopiles</taxon>
        <taxon>Ochrophyta</taxon>
        <taxon>Bolidophyceae</taxon>
        <taxon>Parmales</taxon>
        <taxon>Triparmaceae</taxon>
        <taxon>Tetraparma</taxon>
    </lineage>
</organism>
<feature type="region of interest" description="Disordered" evidence="1">
    <location>
        <begin position="49"/>
        <end position="83"/>
    </location>
</feature>
<name>A0ABQ6MPH3_9STRA</name>
<dbReference type="EMBL" id="BRYB01003036">
    <property type="protein sequence ID" value="GMI29454.1"/>
    <property type="molecule type" value="Genomic_DNA"/>
</dbReference>
<proteinExistence type="predicted"/>